<dbReference type="SMART" id="SM00382">
    <property type="entry name" value="AAA"/>
    <property type="match status" value="1"/>
</dbReference>
<organism evidence="6 7">
    <name type="scientific">Halobellus ruber</name>
    <dbReference type="NCBI Taxonomy" id="2761102"/>
    <lineage>
        <taxon>Archaea</taxon>
        <taxon>Methanobacteriati</taxon>
        <taxon>Methanobacteriota</taxon>
        <taxon>Stenosarchaea group</taxon>
        <taxon>Halobacteria</taxon>
        <taxon>Halobacteriales</taxon>
        <taxon>Haloferacaceae</taxon>
        <taxon>Halobellus</taxon>
    </lineage>
</organism>
<comment type="caution">
    <text evidence="6">The sequence shown here is derived from an EMBL/GenBank/DDBJ whole genome shotgun (WGS) entry which is preliminary data.</text>
</comment>
<keyword evidence="3 6" id="KW-0067">ATP-binding</keyword>
<evidence type="ECO:0000256" key="3">
    <source>
        <dbReference type="ARBA" id="ARBA00022840"/>
    </source>
</evidence>
<dbReference type="PROSITE" id="PS50893">
    <property type="entry name" value="ABC_TRANSPORTER_2"/>
    <property type="match status" value="1"/>
</dbReference>
<dbReference type="Pfam" id="PF00005">
    <property type="entry name" value="ABC_tran"/>
    <property type="match status" value="1"/>
</dbReference>
<evidence type="ECO:0000256" key="4">
    <source>
        <dbReference type="SAM" id="MobiDB-lite"/>
    </source>
</evidence>
<dbReference type="GO" id="GO:0022857">
    <property type="term" value="F:transmembrane transporter activity"/>
    <property type="evidence" value="ECO:0007669"/>
    <property type="project" value="TreeGrafter"/>
</dbReference>
<protein>
    <submittedName>
        <fullName evidence="6">ABC transporter ATP-binding protein</fullName>
    </submittedName>
</protein>
<gene>
    <name evidence="6" type="ORF">H5V44_09875</name>
</gene>
<dbReference type="RefSeq" id="WP_185192955.1">
    <property type="nucleotide sequence ID" value="NZ_JACKXD010000003.1"/>
</dbReference>
<dbReference type="EMBL" id="JACKXD010000003">
    <property type="protein sequence ID" value="MBB6646590.1"/>
    <property type="molecule type" value="Genomic_DNA"/>
</dbReference>
<evidence type="ECO:0000256" key="1">
    <source>
        <dbReference type="ARBA" id="ARBA00022448"/>
    </source>
</evidence>
<name>A0A7J9SHZ8_9EURY</name>
<dbReference type="SUPFAM" id="SSF52540">
    <property type="entry name" value="P-loop containing nucleoside triphosphate hydrolases"/>
    <property type="match status" value="1"/>
</dbReference>
<dbReference type="InterPro" id="IPR027417">
    <property type="entry name" value="P-loop_NTPase"/>
</dbReference>
<dbReference type="AlphaFoldDB" id="A0A7J9SHZ8"/>
<dbReference type="GO" id="GO:0005886">
    <property type="term" value="C:plasma membrane"/>
    <property type="evidence" value="ECO:0007669"/>
    <property type="project" value="TreeGrafter"/>
</dbReference>
<feature type="compositionally biased region" description="Basic and acidic residues" evidence="4">
    <location>
        <begin position="1"/>
        <end position="13"/>
    </location>
</feature>
<dbReference type="PANTHER" id="PTHR24220">
    <property type="entry name" value="IMPORT ATP-BINDING PROTEIN"/>
    <property type="match status" value="1"/>
</dbReference>
<dbReference type="InterPro" id="IPR003439">
    <property type="entry name" value="ABC_transporter-like_ATP-bd"/>
</dbReference>
<evidence type="ECO:0000259" key="5">
    <source>
        <dbReference type="PROSITE" id="PS50893"/>
    </source>
</evidence>
<sequence length="253" mass="26761">MRDTTRGTVRTEPDASPASDDPDAPAVSCRDVVREYTRGDGSLLGRSDGRSVRALDGVSLDVHPGEFVGVAGTSGSGKSTLLHLLAALDTPDAGTVRVAGRDVATLSRRERTRLRLDRVGVVFQRFHLLPALSAAANVALPLIERGVAKRRRQERASQLLETVGLADRETHRPGALSGGEQQRVAVARALATDPGLVVADEPTGELDSDTGARVIELFADLADDRGVVVASHDDQVLSGADRVVRLRDGARVA</sequence>
<dbReference type="PANTHER" id="PTHR24220:SF685">
    <property type="entry name" value="ABC TRANSPORTER RELATED"/>
    <property type="match status" value="1"/>
</dbReference>
<dbReference type="InterPro" id="IPR017871">
    <property type="entry name" value="ABC_transporter-like_CS"/>
</dbReference>
<accession>A0A7J9SHZ8</accession>
<keyword evidence="2" id="KW-0547">Nucleotide-binding</keyword>
<dbReference type="PROSITE" id="PS00211">
    <property type="entry name" value="ABC_TRANSPORTER_1"/>
    <property type="match status" value="1"/>
</dbReference>
<reference evidence="6 7" key="1">
    <citation type="submission" date="2020-08" db="EMBL/GenBank/DDBJ databases">
        <authorList>
            <person name="Seo M.-J."/>
        </authorList>
    </citation>
    <scope>NUCLEOTIDE SEQUENCE [LARGE SCALE GENOMIC DNA]</scope>
    <source>
        <strain evidence="6 7">MBLA0160</strain>
    </source>
</reference>
<evidence type="ECO:0000256" key="2">
    <source>
        <dbReference type="ARBA" id="ARBA00022741"/>
    </source>
</evidence>
<dbReference type="InterPro" id="IPR017911">
    <property type="entry name" value="MacB-like_ATP-bd"/>
</dbReference>
<feature type="domain" description="ABC transporter" evidence="5">
    <location>
        <begin position="27"/>
        <end position="252"/>
    </location>
</feature>
<dbReference type="InterPro" id="IPR015854">
    <property type="entry name" value="ABC_transpr_LolD-like"/>
</dbReference>
<evidence type="ECO:0000313" key="6">
    <source>
        <dbReference type="EMBL" id="MBB6646590.1"/>
    </source>
</evidence>
<evidence type="ECO:0000313" key="7">
    <source>
        <dbReference type="Proteomes" id="UP000546257"/>
    </source>
</evidence>
<dbReference type="CDD" id="cd03255">
    <property type="entry name" value="ABC_MJ0796_LolCDE_FtsE"/>
    <property type="match status" value="1"/>
</dbReference>
<dbReference type="Gene3D" id="3.40.50.300">
    <property type="entry name" value="P-loop containing nucleotide triphosphate hydrolases"/>
    <property type="match status" value="1"/>
</dbReference>
<keyword evidence="1" id="KW-0813">Transport</keyword>
<dbReference type="Proteomes" id="UP000546257">
    <property type="component" value="Unassembled WGS sequence"/>
</dbReference>
<feature type="region of interest" description="Disordered" evidence="4">
    <location>
        <begin position="1"/>
        <end position="28"/>
    </location>
</feature>
<proteinExistence type="predicted"/>
<dbReference type="InterPro" id="IPR003593">
    <property type="entry name" value="AAA+_ATPase"/>
</dbReference>
<dbReference type="GO" id="GO:0016887">
    <property type="term" value="F:ATP hydrolysis activity"/>
    <property type="evidence" value="ECO:0007669"/>
    <property type="project" value="InterPro"/>
</dbReference>
<keyword evidence="7" id="KW-1185">Reference proteome</keyword>
<dbReference type="GO" id="GO:0005524">
    <property type="term" value="F:ATP binding"/>
    <property type="evidence" value="ECO:0007669"/>
    <property type="project" value="UniProtKB-KW"/>
</dbReference>